<dbReference type="PANTHER" id="PTHR48070">
    <property type="entry name" value="ESTERASE OVCA2"/>
    <property type="match status" value="1"/>
</dbReference>
<dbReference type="InterPro" id="IPR005645">
    <property type="entry name" value="FSH-like_dom"/>
</dbReference>
<dbReference type="InterPro" id="IPR050593">
    <property type="entry name" value="LovG"/>
</dbReference>
<proteinExistence type="predicted"/>
<accession>A0ABR1R447</accession>
<feature type="domain" description="Serine hydrolase" evidence="2">
    <location>
        <begin position="2"/>
        <end position="261"/>
    </location>
</feature>
<dbReference type="Proteomes" id="UP001396898">
    <property type="component" value="Unassembled WGS sequence"/>
</dbReference>
<reference evidence="3 4" key="1">
    <citation type="submission" date="2023-01" db="EMBL/GenBank/DDBJ databases">
        <title>Analysis of 21 Apiospora genomes using comparative genomics revels a genus with tremendous synthesis potential of carbohydrate active enzymes and secondary metabolites.</title>
        <authorList>
            <person name="Sorensen T."/>
        </authorList>
    </citation>
    <scope>NUCLEOTIDE SEQUENCE [LARGE SCALE GENOMIC DNA]</scope>
    <source>
        <strain evidence="3 4">CBS 20057</strain>
    </source>
</reference>
<evidence type="ECO:0000313" key="4">
    <source>
        <dbReference type="Proteomes" id="UP001396898"/>
    </source>
</evidence>
<dbReference type="EMBL" id="JAQQWI010000019">
    <property type="protein sequence ID" value="KAK7998981.1"/>
    <property type="molecule type" value="Genomic_DNA"/>
</dbReference>
<evidence type="ECO:0000313" key="3">
    <source>
        <dbReference type="EMBL" id="KAK7998981.1"/>
    </source>
</evidence>
<dbReference type="SUPFAM" id="SSF53474">
    <property type="entry name" value="alpha/beta-Hydrolases"/>
    <property type="match status" value="1"/>
</dbReference>
<organism evidence="3 4">
    <name type="scientific">Apiospora marii</name>
    <dbReference type="NCBI Taxonomy" id="335849"/>
    <lineage>
        <taxon>Eukaryota</taxon>
        <taxon>Fungi</taxon>
        <taxon>Dikarya</taxon>
        <taxon>Ascomycota</taxon>
        <taxon>Pezizomycotina</taxon>
        <taxon>Sordariomycetes</taxon>
        <taxon>Xylariomycetidae</taxon>
        <taxon>Amphisphaeriales</taxon>
        <taxon>Apiosporaceae</taxon>
        <taxon>Apiospora</taxon>
    </lineage>
</organism>
<gene>
    <name evidence="3" type="ORF">PG991_014656</name>
</gene>
<keyword evidence="1" id="KW-0378">Hydrolase</keyword>
<sequence>MKFLCLPGAYGSADKFQIQLAPLVKELMSDDTASFRFIDAPCEAVPPKGFADFFGNPPYYRFIEPDDKDTEETDVLSRIRDFPECDTAEDTMRELMKEGIASSVRSTDRAIQFLFDIMEREGPFEGIIGYSEGATVAGTLLLHEQRRREKAGRTPQIKCAVFFAGWPPLDPVTYKMVLSDESDSMIDIHTCHISKVLKFSPAPPPLSTGTSRLNVLLLSVGSLDPYVSGSMALYNTCDPDTAYIFDHGKGHTLPREKGVVKELGDVVRNMIAEVST</sequence>
<keyword evidence="4" id="KW-1185">Reference proteome</keyword>
<name>A0ABR1R447_9PEZI</name>
<evidence type="ECO:0000259" key="2">
    <source>
        <dbReference type="Pfam" id="PF03959"/>
    </source>
</evidence>
<comment type="caution">
    <text evidence="3">The sequence shown here is derived from an EMBL/GenBank/DDBJ whole genome shotgun (WGS) entry which is preliminary data.</text>
</comment>
<protein>
    <recommendedName>
        <fullName evidence="2">Serine hydrolase domain-containing protein</fullName>
    </recommendedName>
</protein>
<dbReference type="PANTHER" id="PTHR48070:SF4">
    <property type="entry name" value="ESTERASE ALNB"/>
    <property type="match status" value="1"/>
</dbReference>
<dbReference type="Gene3D" id="3.40.50.1820">
    <property type="entry name" value="alpha/beta hydrolase"/>
    <property type="match status" value="1"/>
</dbReference>
<evidence type="ECO:0000256" key="1">
    <source>
        <dbReference type="ARBA" id="ARBA00022801"/>
    </source>
</evidence>
<dbReference type="InterPro" id="IPR029058">
    <property type="entry name" value="AB_hydrolase_fold"/>
</dbReference>
<dbReference type="Pfam" id="PF03959">
    <property type="entry name" value="FSH1"/>
    <property type="match status" value="1"/>
</dbReference>